<sequence>MPLSMTDKIIRLNLMSFPRPLNAAQFYPALSTYSVERPFSLEDFRGAVGHFFEGNPFFTKCHLIEREFESPEEFPVESFQALVVDEYPNFYDGFLLMSVTYKSNPGVQGIFTAFPMSLQDGYRCFQFHQALMSTMKAGEDRFRIAEQLAELQVHTADLDEYLPVRKPSVDENDTVRVMPWTVRETVEPAMRIGTFLEAAKAEFQKRASENLLVMKNASYAASLPLGNHLMFLFVPRDVVDRSSGNEIRDYYNEKALETEKTVAQLETLEDFTKAGAALFPWIGTHPRRFAVNNYGDVSRLDGSDFLPAKGTLVQYQWHMPYVVSGGAAQEGAGMFKTISINGKAFHFVTERR</sequence>
<dbReference type="KEGG" id="shun:DWB77_04981"/>
<proteinExistence type="predicted"/>
<protein>
    <submittedName>
        <fullName evidence="1">Uncharacterized protein</fullName>
    </submittedName>
</protein>
<dbReference type="AlphaFoldDB" id="A0A387HH74"/>
<dbReference type="Proteomes" id="UP000271554">
    <property type="component" value="Chromosome"/>
</dbReference>
<evidence type="ECO:0000313" key="1">
    <source>
        <dbReference type="EMBL" id="AYG82794.1"/>
    </source>
</evidence>
<gene>
    <name evidence="1" type="ORF">DWB77_04981</name>
</gene>
<organism evidence="1 2">
    <name type="scientific">Streptomyces hundungensis</name>
    <dbReference type="NCBI Taxonomy" id="1077946"/>
    <lineage>
        <taxon>Bacteria</taxon>
        <taxon>Bacillati</taxon>
        <taxon>Actinomycetota</taxon>
        <taxon>Actinomycetes</taxon>
        <taxon>Kitasatosporales</taxon>
        <taxon>Streptomycetaceae</taxon>
        <taxon>Streptomyces</taxon>
    </lineage>
</organism>
<name>A0A387HH74_9ACTN</name>
<keyword evidence="2" id="KW-1185">Reference proteome</keyword>
<dbReference type="EMBL" id="CP032698">
    <property type="protein sequence ID" value="AYG82794.1"/>
    <property type="molecule type" value="Genomic_DNA"/>
</dbReference>
<reference evidence="1 2" key="1">
    <citation type="submission" date="2018-10" db="EMBL/GenBank/DDBJ databases">
        <title>Relationship between Morphology and Antimicrobial Activity in Streptomyces.</title>
        <authorList>
            <person name="Kang H.J."/>
            <person name="Kim S.B."/>
        </authorList>
    </citation>
    <scope>NUCLEOTIDE SEQUENCE [LARGE SCALE GENOMIC DNA]</scope>
    <source>
        <strain evidence="1 2">BH38</strain>
    </source>
</reference>
<evidence type="ECO:0000313" key="2">
    <source>
        <dbReference type="Proteomes" id="UP000271554"/>
    </source>
</evidence>
<accession>A0A387HH74</accession>